<accession>A0A2P6NWW7</accession>
<gene>
    <name evidence="1" type="ORF">PROFUN_03292</name>
</gene>
<organism evidence="1 2">
    <name type="scientific">Planoprotostelium fungivorum</name>
    <dbReference type="NCBI Taxonomy" id="1890364"/>
    <lineage>
        <taxon>Eukaryota</taxon>
        <taxon>Amoebozoa</taxon>
        <taxon>Evosea</taxon>
        <taxon>Variosea</taxon>
        <taxon>Cavosteliida</taxon>
        <taxon>Cavosteliaceae</taxon>
        <taxon>Planoprotostelium</taxon>
    </lineage>
</organism>
<comment type="caution">
    <text evidence="1">The sequence shown here is derived from an EMBL/GenBank/DDBJ whole genome shotgun (WGS) entry which is preliminary data.</text>
</comment>
<evidence type="ECO:0000313" key="1">
    <source>
        <dbReference type="EMBL" id="PRP88378.1"/>
    </source>
</evidence>
<name>A0A2P6NWW7_9EUKA</name>
<dbReference type="AlphaFoldDB" id="A0A2P6NWW7"/>
<dbReference type="InParanoid" id="A0A2P6NWW7"/>
<protein>
    <submittedName>
        <fullName evidence="1">Uncharacterized protein</fullName>
    </submittedName>
</protein>
<sequence length="159" mass="18005">MWVPSAELSSSYPLKNVRLQTLRRKFLEPSIQMNPMDVVAQDPLSSQLALSVLMTSDRALMVLNFPPDDDESPTVLLSNAEGKKFFAPLLEGDDKYSENFWSTAAYATEKERHQTSFLISDAVMISAKYKRLVTDDRIYVVITAKLLDTTSQPTKKRKI</sequence>
<dbReference type="Proteomes" id="UP000241769">
    <property type="component" value="Unassembled WGS sequence"/>
</dbReference>
<reference evidence="1 2" key="1">
    <citation type="journal article" date="2018" name="Genome Biol. Evol.">
        <title>Multiple Roots of Fruiting Body Formation in Amoebozoa.</title>
        <authorList>
            <person name="Hillmann F."/>
            <person name="Forbes G."/>
            <person name="Novohradska S."/>
            <person name="Ferling I."/>
            <person name="Riege K."/>
            <person name="Groth M."/>
            <person name="Westermann M."/>
            <person name="Marz M."/>
            <person name="Spaller T."/>
            <person name="Winckler T."/>
            <person name="Schaap P."/>
            <person name="Glockner G."/>
        </authorList>
    </citation>
    <scope>NUCLEOTIDE SEQUENCE [LARGE SCALE GENOMIC DNA]</scope>
    <source>
        <strain evidence="1 2">Jena</strain>
    </source>
</reference>
<evidence type="ECO:0000313" key="2">
    <source>
        <dbReference type="Proteomes" id="UP000241769"/>
    </source>
</evidence>
<dbReference type="EMBL" id="MDYQ01000011">
    <property type="protein sequence ID" value="PRP88378.1"/>
    <property type="molecule type" value="Genomic_DNA"/>
</dbReference>
<keyword evidence="2" id="KW-1185">Reference proteome</keyword>
<proteinExistence type="predicted"/>